<dbReference type="InterPro" id="IPR035906">
    <property type="entry name" value="MetI-like_sf"/>
</dbReference>
<dbReference type="EMBL" id="LFDV01000001">
    <property type="protein sequence ID" value="KTB49301.1"/>
    <property type="molecule type" value="Genomic_DNA"/>
</dbReference>
<comment type="caution">
    <text evidence="9">The sequence shown here is derived from an EMBL/GenBank/DDBJ whole genome shotgun (WGS) entry which is preliminary data.</text>
</comment>
<name>A0A0W0GL87_9CHLR</name>
<dbReference type="GO" id="GO:0005886">
    <property type="term" value="C:plasma membrane"/>
    <property type="evidence" value="ECO:0007669"/>
    <property type="project" value="UniProtKB-SubCell"/>
</dbReference>
<feature type="transmembrane region" description="Helical" evidence="7">
    <location>
        <begin position="31"/>
        <end position="50"/>
    </location>
</feature>
<evidence type="ECO:0000313" key="10">
    <source>
        <dbReference type="Proteomes" id="UP000053947"/>
    </source>
</evidence>
<evidence type="ECO:0000256" key="5">
    <source>
        <dbReference type="ARBA" id="ARBA00022989"/>
    </source>
</evidence>
<proteinExistence type="inferred from homology"/>
<evidence type="ECO:0000256" key="6">
    <source>
        <dbReference type="ARBA" id="ARBA00023136"/>
    </source>
</evidence>
<feature type="domain" description="ABC transmembrane type-1" evidence="8">
    <location>
        <begin position="84"/>
        <end position="264"/>
    </location>
</feature>
<dbReference type="Gene3D" id="1.10.3720.10">
    <property type="entry name" value="MetI-like"/>
    <property type="match status" value="1"/>
</dbReference>
<comment type="subcellular location">
    <subcellularLocation>
        <location evidence="1 7">Cell membrane</location>
        <topology evidence="1 7">Multi-pass membrane protein</topology>
    </subcellularLocation>
</comment>
<dbReference type="Pfam" id="PF00528">
    <property type="entry name" value="BPD_transp_1"/>
    <property type="match status" value="1"/>
</dbReference>
<dbReference type="STRING" id="1217799.DEALK_02140"/>
<feature type="transmembrane region" description="Helical" evidence="7">
    <location>
        <begin position="213"/>
        <end position="234"/>
    </location>
</feature>
<evidence type="ECO:0000256" key="3">
    <source>
        <dbReference type="ARBA" id="ARBA00022475"/>
    </source>
</evidence>
<sequence length="281" mass="30475">MVTREILGSNYAATTSIRESQPQQMGKRWRLKFPVGLMLPILLLGIWWLGAATGNLKVAFFSTPQAVLETLWKLLINGELVEGFWDTLRRILAGAAIGFSAGAVLGGITGYVRQIERVLDPTIQGLRAVPAVAWIPFLILTLGIDDGPKIALISIAIFFITYVNTYAGVRGTDQKLIELANAYRLRRSLIIRRLIIPSALPQVFVGLRLAAAIAWIAAVFSEILIGSSGLGVLLNDGRSLGRPDQTIALMLVLAAAGKTTDGLIKLLEKRVTGWRTTFAGV</sequence>
<evidence type="ECO:0000256" key="2">
    <source>
        <dbReference type="ARBA" id="ARBA00022448"/>
    </source>
</evidence>
<feature type="transmembrane region" description="Helical" evidence="7">
    <location>
        <begin position="190"/>
        <end position="207"/>
    </location>
</feature>
<keyword evidence="2 7" id="KW-0813">Transport</keyword>
<evidence type="ECO:0000256" key="1">
    <source>
        <dbReference type="ARBA" id="ARBA00004651"/>
    </source>
</evidence>
<organism evidence="9 10">
    <name type="scientific">Dehalogenimonas alkenigignens</name>
    <dbReference type="NCBI Taxonomy" id="1217799"/>
    <lineage>
        <taxon>Bacteria</taxon>
        <taxon>Bacillati</taxon>
        <taxon>Chloroflexota</taxon>
        <taxon>Dehalococcoidia</taxon>
        <taxon>Dehalococcoidales</taxon>
        <taxon>Dehalococcoidaceae</taxon>
        <taxon>Dehalogenimonas</taxon>
    </lineage>
</organism>
<dbReference type="PANTHER" id="PTHR30151:SF38">
    <property type="entry name" value="ALIPHATIC SULFONATES TRANSPORT PERMEASE PROTEIN SSUC-RELATED"/>
    <property type="match status" value="1"/>
</dbReference>
<dbReference type="PROSITE" id="PS50928">
    <property type="entry name" value="ABC_TM1"/>
    <property type="match status" value="1"/>
</dbReference>
<dbReference type="RefSeq" id="WP_058437887.1">
    <property type="nucleotide sequence ID" value="NZ_KQ758903.1"/>
</dbReference>
<evidence type="ECO:0000259" key="8">
    <source>
        <dbReference type="PROSITE" id="PS50928"/>
    </source>
</evidence>
<keyword evidence="4 7" id="KW-0812">Transmembrane</keyword>
<comment type="similarity">
    <text evidence="7">Belongs to the binding-protein-dependent transport system permease family.</text>
</comment>
<dbReference type="AlphaFoldDB" id="A0A0W0GL87"/>
<keyword evidence="3" id="KW-1003">Cell membrane</keyword>
<evidence type="ECO:0000256" key="4">
    <source>
        <dbReference type="ARBA" id="ARBA00022692"/>
    </source>
</evidence>
<feature type="transmembrane region" description="Helical" evidence="7">
    <location>
        <begin position="124"/>
        <end position="144"/>
    </location>
</feature>
<dbReference type="OrthoDB" id="9804353at2"/>
<dbReference type="InterPro" id="IPR000515">
    <property type="entry name" value="MetI-like"/>
</dbReference>
<evidence type="ECO:0000256" key="7">
    <source>
        <dbReference type="RuleBase" id="RU363032"/>
    </source>
</evidence>
<evidence type="ECO:0000313" key="9">
    <source>
        <dbReference type="EMBL" id="KTB49301.1"/>
    </source>
</evidence>
<dbReference type="SUPFAM" id="SSF161098">
    <property type="entry name" value="MetI-like"/>
    <property type="match status" value="1"/>
</dbReference>
<feature type="transmembrane region" description="Helical" evidence="7">
    <location>
        <begin position="91"/>
        <end position="112"/>
    </location>
</feature>
<keyword evidence="5 7" id="KW-1133">Transmembrane helix</keyword>
<feature type="transmembrane region" description="Helical" evidence="7">
    <location>
        <begin position="150"/>
        <end position="169"/>
    </location>
</feature>
<protein>
    <submittedName>
        <fullName evidence="9">ABC-type nitrate/sulfonate/bicarbonate transport system, permease component</fullName>
    </submittedName>
</protein>
<keyword evidence="6 7" id="KW-0472">Membrane</keyword>
<dbReference type="CDD" id="cd06261">
    <property type="entry name" value="TM_PBP2"/>
    <property type="match status" value="1"/>
</dbReference>
<gene>
    <name evidence="9" type="ORF">DEALK_02140</name>
</gene>
<dbReference type="PANTHER" id="PTHR30151">
    <property type="entry name" value="ALKANE SULFONATE ABC TRANSPORTER-RELATED, MEMBRANE SUBUNIT"/>
    <property type="match status" value="1"/>
</dbReference>
<reference evidence="9 10" key="1">
    <citation type="submission" date="2015-06" db="EMBL/GenBank/DDBJ databases">
        <title>Genome sequence of the organohalide-respiring Dehalogenimonas alkenigignens type strain (IP3-3T).</title>
        <authorList>
            <person name="Key T.A."/>
            <person name="Richmond D.P."/>
            <person name="Bowman K.S."/>
            <person name="Cho Y.-J."/>
            <person name="Chun J."/>
            <person name="da Costa M.S."/>
            <person name="Rainey F.A."/>
            <person name="Moe W.M."/>
        </authorList>
    </citation>
    <scope>NUCLEOTIDE SEQUENCE [LARGE SCALE GENOMIC DNA]</scope>
    <source>
        <strain evidence="9 10">IP3-3</strain>
    </source>
</reference>
<keyword evidence="10" id="KW-1185">Reference proteome</keyword>
<dbReference type="Proteomes" id="UP000053947">
    <property type="component" value="Unassembled WGS sequence"/>
</dbReference>
<accession>A0A0W0GL87</accession>
<dbReference type="GO" id="GO:0055085">
    <property type="term" value="P:transmembrane transport"/>
    <property type="evidence" value="ECO:0007669"/>
    <property type="project" value="InterPro"/>
</dbReference>